<dbReference type="RefSeq" id="XP_038781486.1">
    <property type="nucleotide sequence ID" value="XM_038935932.1"/>
</dbReference>
<evidence type="ECO:0000313" key="2">
    <source>
        <dbReference type="EMBL" id="KAF7671104.1"/>
    </source>
</evidence>
<feature type="domain" description="Heterokaryon incompatibility" evidence="1">
    <location>
        <begin position="210"/>
        <end position="355"/>
    </location>
</feature>
<dbReference type="PANTHER" id="PTHR33112:SF12">
    <property type="entry name" value="HETEROKARYON INCOMPATIBILITY DOMAIN-CONTAINING PROTEIN"/>
    <property type="match status" value="1"/>
</dbReference>
<evidence type="ECO:0000259" key="1">
    <source>
        <dbReference type="Pfam" id="PF06985"/>
    </source>
</evidence>
<name>A0A8H7AT58_9PLEO</name>
<dbReference type="GeneID" id="62209110"/>
<dbReference type="Pfam" id="PF06985">
    <property type="entry name" value="HET"/>
    <property type="match status" value="1"/>
</dbReference>
<comment type="caution">
    <text evidence="2">The sequence shown here is derived from an EMBL/GenBank/DDBJ whole genome shotgun (WGS) entry which is preliminary data.</text>
</comment>
<accession>A0A8H7AT58</accession>
<gene>
    <name evidence="2" type="ORF">GT037_010885</name>
</gene>
<reference evidence="2" key="2">
    <citation type="submission" date="2020-08" db="EMBL/GenBank/DDBJ databases">
        <title>Draft Genome Sequence of Cumin Blight Pathogen Alternaria burnsii.</title>
        <authorList>
            <person name="Feng Z."/>
        </authorList>
    </citation>
    <scope>NUCLEOTIDE SEQUENCE</scope>
    <source>
        <strain evidence="2">CBS107.38</strain>
    </source>
</reference>
<dbReference type="Proteomes" id="UP000596902">
    <property type="component" value="Unassembled WGS sequence"/>
</dbReference>
<dbReference type="InterPro" id="IPR010730">
    <property type="entry name" value="HET"/>
</dbReference>
<dbReference type="EMBL" id="JAAABM010000025">
    <property type="protein sequence ID" value="KAF7671104.1"/>
    <property type="molecule type" value="Genomic_DNA"/>
</dbReference>
<dbReference type="AlphaFoldDB" id="A0A8H7AT58"/>
<evidence type="ECO:0000313" key="3">
    <source>
        <dbReference type="Proteomes" id="UP000596902"/>
    </source>
</evidence>
<organism evidence="2 3">
    <name type="scientific">Alternaria burnsii</name>
    <dbReference type="NCBI Taxonomy" id="1187904"/>
    <lineage>
        <taxon>Eukaryota</taxon>
        <taxon>Fungi</taxon>
        <taxon>Dikarya</taxon>
        <taxon>Ascomycota</taxon>
        <taxon>Pezizomycotina</taxon>
        <taxon>Dothideomycetes</taxon>
        <taxon>Pleosporomycetidae</taxon>
        <taxon>Pleosporales</taxon>
        <taxon>Pleosporineae</taxon>
        <taxon>Pleosporaceae</taxon>
        <taxon>Alternaria</taxon>
        <taxon>Alternaria sect. Alternaria</taxon>
    </lineage>
</organism>
<proteinExistence type="predicted"/>
<sequence>MEPDLSLTAASKSSLIVSLRYQLLCAQCADMLLRWCEPPARQRWTWTIDELMQGSSTCRCCRFLAQVLVASPWIKPDIHRNIVVETCIIGHQRMTKAPDHSVSKTYYRPMLYVDDDIWFDFKRKTFILPVSRVHDASSDKLDSHIFCGRPVNAMVDLSLIASWHKICTSRHEDSADGYGCCPNTHESLQEFRVIDVQQRCVIKTSGKVDYAALSYVWGNAKRLVLSKDNEAWLTTPGALAQTEKNVPKTFRDALEVAAALGIANLWVDAICIDQSNSEQVKHHMDAMDKIYGSAVLTIVATAENADFGLPGISLPRGPPQAVFQYNGAHYLSSKLTFGVAMERCPWERRAWCLQEKLFSARLLVFTDTQVFYYCGVATWFEDTIMEIPESNPDTVLLEERASFGEPYMLSYLHHTAYETHYIALGDWNFWQLVQNYSRREMTLKADVVSAFAGILRSVEAEHGCAIWGIPQYHFLQGLLWYHYGGQMSFRREGFPSWSWVGWCTNGNDLYFADCKRKKTNMGVIDGQYHVARGKHNGRYVWDVHWHYYTEDEHSRVMRLRAVQLEHPDHNGAPHASSPTITAVSCTEPKLSRRAKRYHKRFHEWGLPSHPGTMKPIDVSMPPLAPGREMPPLSHIIRSYTSVATVLVHPDENNCYDCPTFRLLVPGTEIEIAGVDLDPRWPGIGRTHSLVYLSRFCSYDDRYQEPNDDCSEELYLLLVESVPGWGEVKRRVELVQRVSILDWRKANPRWELVSLA</sequence>
<dbReference type="PANTHER" id="PTHR33112">
    <property type="entry name" value="DOMAIN PROTEIN, PUTATIVE-RELATED"/>
    <property type="match status" value="1"/>
</dbReference>
<reference evidence="2" key="1">
    <citation type="submission" date="2020-01" db="EMBL/GenBank/DDBJ databases">
        <authorList>
            <person name="Feng Z.H.Z."/>
        </authorList>
    </citation>
    <scope>NUCLEOTIDE SEQUENCE</scope>
    <source>
        <strain evidence="2">CBS107.38</strain>
    </source>
</reference>
<keyword evidence="3" id="KW-1185">Reference proteome</keyword>
<protein>
    <recommendedName>
        <fullName evidence="1">Heterokaryon incompatibility domain-containing protein</fullName>
    </recommendedName>
</protein>